<dbReference type="InterPro" id="IPR011009">
    <property type="entry name" value="Kinase-like_dom_sf"/>
</dbReference>
<keyword evidence="3" id="KW-1185">Reference proteome</keyword>
<dbReference type="PANTHER" id="PTHR47829:SF1">
    <property type="entry name" value="HAD FAMILY PHOSPHATASE"/>
    <property type="match status" value="1"/>
</dbReference>
<accession>A0AAD5XZ68</accession>
<dbReference type="InterPro" id="IPR041726">
    <property type="entry name" value="ACAD10_11_N"/>
</dbReference>
<dbReference type="SUPFAM" id="SSF56112">
    <property type="entry name" value="Protein kinase-like (PK-like)"/>
    <property type="match status" value="1"/>
</dbReference>
<dbReference type="Proteomes" id="UP001211065">
    <property type="component" value="Unassembled WGS sequence"/>
</dbReference>
<dbReference type="PANTHER" id="PTHR47829">
    <property type="entry name" value="HYDROLASE, PUTATIVE (AFU_ORTHOLOGUE AFUA_1G12880)-RELATED"/>
    <property type="match status" value="1"/>
</dbReference>
<name>A0AAD5XZ68_9FUNG</name>
<gene>
    <name evidence="2" type="ORF">HK099_002679</name>
</gene>
<evidence type="ECO:0000313" key="2">
    <source>
        <dbReference type="EMBL" id="KAJ3222139.1"/>
    </source>
</evidence>
<proteinExistence type="predicted"/>
<organism evidence="2 3">
    <name type="scientific">Clydaea vesicula</name>
    <dbReference type="NCBI Taxonomy" id="447962"/>
    <lineage>
        <taxon>Eukaryota</taxon>
        <taxon>Fungi</taxon>
        <taxon>Fungi incertae sedis</taxon>
        <taxon>Chytridiomycota</taxon>
        <taxon>Chytridiomycota incertae sedis</taxon>
        <taxon>Chytridiomycetes</taxon>
        <taxon>Lobulomycetales</taxon>
        <taxon>Lobulomycetaceae</taxon>
        <taxon>Clydaea</taxon>
    </lineage>
</organism>
<feature type="domain" description="Aminoglycoside phosphotransferase" evidence="1">
    <location>
        <begin position="1"/>
        <end position="115"/>
    </location>
</feature>
<dbReference type="AlphaFoldDB" id="A0AAD5XZ68"/>
<dbReference type="CDD" id="cd05154">
    <property type="entry name" value="ACAD10_11_N-like"/>
    <property type="match status" value="1"/>
</dbReference>
<evidence type="ECO:0000313" key="3">
    <source>
        <dbReference type="Proteomes" id="UP001211065"/>
    </source>
</evidence>
<dbReference type="Pfam" id="PF01636">
    <property type="entry name" value="APH"/>
    <property type="match status" value="1"/>
</dbReference>
<dbReference type="InterPro" id="IPR002575">
    <property type="entry name" value="Aminoglycoside_PTrfase"/>
</dbReference>
<dbReference type="InterPro" id="IPR052898">
    <property type="entry name" value="ACAD10-like"/>
</dbReference>
<dbReference type="Gene3D" id="3.90.1200.10">
    <property type="match status" value="1"/>
</dbReference>
<comment type="caution">
    <text evidence="2">The sequence shown here is derived from an EMBL/GenBank/DDBJ whole genome shotgun (WGS) entry which is preliminary data.</text>
</comment>
<reference evidence="2" key="1">
    <citation type="submission" date="2020-05" db="EMBL/GenBank/DDBJ databases">
        <title>Phylogenomic resolution of chytrid fungi.</title>
        <authorList>
            <person name="Stajich J.E."/>
            <person name="Amses K."/>
            <person name="Simmons R."/>
            <person name="Seto K."/>
            <person name="Myers J."/>
            <person name="Bonds A."/>
            <person name="Quandt C.A."/>
            <person name="Barry K."/>
            <person name="Liu P."/>
            <person name="Grigoriev I."/>
            <person name="Longcore J.E."/>
            <person name="James T.Y."/>
        </authorList>
    </citation>
    <scope>NUCLEOTIDE SEQUENCE</scope>
    <source>
        <strain evidence="2">JEL0476</strain>
    </source>
</reference>
<sequence length="214" mass="24209">MVEALTKLHKVKPKNKKFKFYERQISGLVSISDAQAKVEANGDKVGELPRLKEMIEWFKRNAVKDEVSIIHGDYKLDNVIIHPVESKVIGILDWELSTIGHPLSDLANLLLPYYIPSSFSGFGMKSENFTAVGIPEVEELLQHYCSLMERPFPIPNWDFCLSVILQGIAARVKRKQASSEQALQYAKMFKPLAKLGLEIVDRGDLVEQVIKSKI</sequence>
<protein>
    <recommendedName>
        <fullName evidence="1">Aminoglycoside phosphotransferase domain-containing protein</fullName>
    </recommendedName>
</protein>
<evidence type="ECO:0000259" key="1">
    <source>
        <dbReference type="Pfam" id="PF01636"/>
    </source>
</evidence>
<dbReference type="EMBL" id="JADGJW010000190">
    <property type="protein sequence ID" value="KAJ3222139.1"/>
    <property type="molecule type" value="Genomic_DNA"/>
</dbReference>